<dbReference type="EMBL" id="AP028654">
    <property type="protein sequence ID" value="BEP28215.1"/>
    <property type="molecule type" value="Genomic_DNA"/>
</dbReference>
<protein>
    <recommendedName>
        <fullName evidence="3">Maspardin</fullName>
    </recommendedName>
</protein>
<dbReference type="KEGG" id="hprf:HLPR_05460"/>
<sequence length="294" mass="34090">MTKIDEYIFKVIHDENLAKEAEFYNKEEERTLDFEGTSISYLVIGDSKKTLLMLPGTTGNSVTFLRYISELSKDYKLILVNYPQVNSIEELKNGILKVIEKEITSEFYIFSHSLGGILSQFILKEIGEKVKGLIIAHSSTINNTISKKIRKENLASIQRFTNSIKGMFYKLFIRNFIKRIRKGVVASNVDNFEFWEEIYAKILSESSKKGLLSIYNCLEEFWKSYSFEKKDFVNFIGKAIIIESETDVIHDMPEKEALKTLFINSSYIEFKGSSNMSIIRNQDKFLDVIKENFK</sequence>
<dbReference type="Gene3D" id="3.40.50.1820">
    <property type="entry name" value="alpha/beta hydrolase"/>
    <property type="match status" value="1"/>
</dbReference>
<proteinExistence type="predicted"/>
<accession>A0AAU9E2T5</accession>
<dbReference type="Proteomes" id="UP001321786">
    <property type="component" value="Chromosome"/>
</dbReference>
<reference evidence="1 2" key="1">
    <citation type="submission" date="2023-08" db="EMBL/GenBank/DDBJ databases">
        <title>Helicovermis profunda gen. nov., sp. nov., a novel mesophilic, fermentative bacterium within the Bacillota from a deep-sea hydrothermal vent chimney.</title>
        <authorList>
            <person name="Miyazaki U."/>
            <person name="Mizutani D."/>
            <person name="Hashimoto Y."/>
            <person name="Tame A."/>
            <person name="Sawayama S."/>
            <person name="Miyazaki J."/>
            <person name="Takai K."/>
            <person name="Nakagawa S."/>
        </authorList>
    </citation>
    <scope>NUCLEOTIDE SEQUENCE [LARGE SCALE GENOMIC DNA]</scope>
    <source>
        <strain evidence="1 2">S502</strain>
    </source>
</reference>
<name>A0AAU9E2T5_9FIRM</name>
<evidence type="ECO:0000313" key="1">
    <source>
        <dbReference type="EMBL" id="BEP28215.1"/>
    </source>
</evidence>
<organism evidence="1 2">
    <name type="scientific">Helicovermis profundi</name>
    <dbReference type="NCBI Taxonomy" id="3065157"/>
    <lineage>
        <taxon>Bacteria</taxon>
        <taxon>Bacillati</taxon>
        <taxon>Bacillota</taxon>
        <taxon>Clostridia</taxon>
        <taxon>Helicovermis</taxon>
    </lineage>
</organism>
<gene>
    <name evidence="1" type="ORF">HLPR_05460</name>
</gene>
<evidence type="ECO:0008006" key="3">
    <source>
        <dbReference type="Google" id="ProtNLM"/>
    </source>
</evidence>
<evidence type="ECO:0000313" key="2">
    <source>
        <dbReference type="Proteomes" id="UP001321786"/>
    </source>
</evidence>
<dbReference type="SUPFAM" id="SSF53474">
    <property type="entry name" value="alpha/beta-Hydrolases"/>
    <property type="match status" value="1"/>
</dbReference>
<dbReference type="RefSeq" id="WP_338536547.1">
    <property type="nucleotide sequence ID" value="NZ_AP028654.1"/>
</dbReference>
<dbReference type="InterPro" id="IPR029058">
    <property type="entry name" value="AB_hydrolase_fold"/>
</dbReference>
<dbReference type="AlphaFoldDB" id="A0AAU9E2T5"/>
<keyword evidence="2" id="KW-1185">Reference proteome</keyword>